<keyword evidence="1" id="KW-0812">Transmembrane</keyword>
<sequence>MPSNKIYTILVLCIGVVTSIWLIQRNPANISVAQNSDGVTTVSNENLINNKAKTETDWQKILVSIDQKDQNFTSVVQKDNPEIFDETTLTAQMAKDLFSRYLQIAKKPGGVTSYDANKIANDVLALPDYTKATGAVYVASNLKIINKTDRETVKLYNDTLNQKLQNKSIKNPIDPMAIVNTALERSDENELSKLDPAILTFKTFIANLLIIEAPSDAIKMHLDLLNAYSNILSNLEAMRATFTDPIRSLSGINQYEQHLRDLKSVIVNISAYFEQKLK</sequence>
<evidence type="ECO:0000256" key="1">
    <source>
        <dbReference type="SAM" id="Phobius"/>
    </source>
</evidence>
<gene>
    <name evidence="2" type="ORF">A2W58_01400</name>
</gene>
<keyword evidence="1" id="KW-1133">Transmembrane helix</keyword>
<proteinExistence type="predicted"/>
<comment type="caution">
    <text evidence="2">The sequence shown here is derived from an EMBL/GenBank/DDBJ whole genome shotgun (WGS) entry which is preliminary data.</text>
</comment>
<accession>A0A1G2T5K5</accession>
<dbReference type="EMBL" id="MHVL01000045">
    <property type="protein sequence ID" value="OHA92576.1"/>
    <property type="molecule type" value="Genomic_DNA"/>
</dbReference>
<keyword evidence="1" id="KW-0472">Membrane</keyword>
<reference evidence="2 3" key="1">
    <citation type="journal article" date="2016" name="Nat. Commun.">
        <title>Thousands of microbial genomes shed light on interconnected biogeochemical processes in an aquifer system.</title>
        <authorList>
            <person name="Anantharaman K."/>
            <person name="Brown C.T."/>
            <person name="Hug L.A."/>
            <person name="Sharon I."/>
            <person name="Castelle C.J."/>
            <person name="Probst A.J."/>
            <person name="Thomas B.C."/>
            <person name="Singh A."/>
            <person name="Wilkins M.J."/>
            <person name="Karaoz U."/>
            <person name="Brodie E.L."/>
            <person name="Williams K.H."/>
            <person name="Hubbard S.S."/>
            <person name="Banfield J.F."/>
        </authorList>
    </citation>
    <scope>NUCLEOTIDE SEQUENCE [LARGE SCALE GENOMIC DNA]</scope>
</reference>
<protein>
    <submittedName>
        <fullName evidence="2">Uncharacterized protein</fullName>
    </submittedName>
</protein>
<evidence type="ECO:0000313" key="2">
    <source>
        <dbReference type="EMBL" id="OHA92576.1"/>
    </source>
</evidence>
<organism evidence="2 3">
    <name type="scientific">Candidatus Zambryskibacteria bacterium RIFCSPHIGHO2_02_38_10.5</name>
    <dbReference type="NCBI Taxonomy" id="1802742"/>
    <lineage>
        <taxon>Bacteria</taxon>
        <taxon>Candidatus Zambryskiibacteriota</taxon>
    </lineage>
</organism>
<feature type="transmembrane region" description="Helical" evidence="1">
    <location>
        <begin position="6"/>
        <end position="23"/>
    </location>
</feature>
<name>A0A1G2T5K5_9BACT</name>
<dbReference type="AlphaFoldDB" id="A0A1G2T5K5"/>
<evidence type="ECO:0000313" key="3">
    <source>
        <dbReference type="Proteomes" id="UP000179264"/>
    </source>
</evidence>
<dbReference type="Proteomes" id="UP000179264">
    <property type="component" value="Unassembled WGS sequence"/>
</dbReference>